<organism evidence="1 2">
    <name type="scientific">Pristionchus mayeri</name>
    <dbReference type="NCBI Taxonomy" id="1317129"/>
    <lineage>
        <taxon>Eukaryota</taxon>
        <taxon>Metazoa</taxon>
        <taxon>Ecdysozoa</taxon>
        <taxon>Nematoda</taxon>
        <taxon>Chromadorea</taxon>
        <taxon>Rhabditida</taxon>
        <taxon>Rhabditina</taxon>
        <taxon>Diplogasteromorpha</taxon>
        <taxon>Diplogasteroidea</taxon>
        <taxon>Neodiplogasteridae</taxon>
        <taxon>Pristionchus</taxon>
    </lineage>
</organism>
<proteinExistence type="predicted"/>
<accession>A0AAN5I2D1</accession>
<keyword evidence="2" id="KW-1185">Reference proteome</keyword>
<reference evidence="2" key="1">
    <citation type="submission" date="2022-10" db="EMBL/GenBank/DDBJ databases">
        <title>Genome assembly of Pristionchus species.</title>
        <authorList>
            <person name="Yoshida K."/>
            <person name="Sommer R.J."/>
        </authorList>
    </citation>
    <scope>NUCLEOTIDE SEQUENCE [LARGE SCALE GENOMIC DNA]</scope>
    <source>
        <strain evidence="2">RS5460</strain>
    </source>
</reference>
<comment type="caution">
    <text evidence="1">The sequence shown here is derived from an EMBL/GenBank/DDBJ whole genome shotgun (WGS) entry which is preliminary data.</text>
</comment>
<sequence>MCSEENVRHREGFESAAPYSVAVVLEDIALDLFHSISILADKLSKGEVANGVELILRECSRTGAVLVEESIASLEGRELISNEVGTSGTELCVFSLVRFLQHYSHVEIDVIDGIVCFL</sequence>
<evidence type="ECO:0000313" key="1">
    <source>
        <dbReference type="EMBL" id="GMR48960.1"/>
    </source>
</evidence>
<protein>
    <submittedName>
        <fullName evidence="1">Uncharacterized protein</fullName>
    </submittedName>
</protein>
<name>A0AAN5I2D1_9BILA</name>
<evidence type="ECO:0000313" key="2">
    <source>
        <dbReference type="Proteomes" id="UP001328107"/>
    </source>
</evidence>
<gene>
    <name evidence="1" type="ORF">PMAYCL1PPCAC_19155</name>
</gene>
<dbReference type="Proteomes" id="UP001328107">
    <property type="component" value="Unassembled WGS sequence"/>
</dbReference>
<dbReference type="EMBL" id="BTRK01000004">
    <property type="protein sequence ID" value="GMR48960.1"/>
    <property type="molecule type" value="Genomic_DNA"/>
</dbReference>
<dbReference type="AlphaFoldDB" id="A0AAN5I2D1"/>